<evidence type="ECO:0000259" key="2">
    <source>
        <dbReference type="Pfam" id="PF12834"/>
    </source>
</evidence>
<dbReference type="RefSeq" id="WP_008606195.1">
    <property type="nucleotide sequence ID" value="NZ_ALAB01000001.1"/>
</dbReference>
<sequence length="287" mass="32797">MSQLGYRLNQMVNIHHKESSYSTRNSRGNILNLAAKQLLEGGFKLRDPSGLKTKHVDYLVSKWQQDGIADKTMKNRLAAIRWLADKIGKRNIVARDNDDYGIATIRNNPVGKSKQLDNDKHSKIKCEFIKLSLRLQQEFGLRREEAIKFNVSYAWQNNHIRIKGSWAKGGKYREVNITTQSQLSLLKEITAITKSALIPATSNYVQQLGLYERETARVGLNKNHGLRHHYARQRYLELTGWQCPANDGPKRKTLSAEQHAIDTAARLQISKDLGHERLSITYTYLGS</sequence>
<dbReference type="Pfam" id="PF12835">
    <property type="entry name" value="Integrase_1"/>
    <property type="match status" value="1"/>
</dbReference>
<comment type="caution">
    <text evidence="4">The sequence shown here is derived from an EMBL/GenBank/DDBJ whole genome shotgun (WGS) entry which is preliminary data.</text>
</comment>
<dbReference type="PATRIC" id="fig|1197174.4.peg.43"/>
<evidence type="ECO:0000313" key="4">
    <source>
        <dbReference type="EMBL" id="EJI87003.1"/>
    </source>
</evidence>
<dbReference type="Proteomes" id="UP000012043">
    <property type="component" value="Unassembled WGS sequence"/>
</dbReference>
<dbReference type="InterPro" id="IPR011010">
    <property type="entry name" value="DNA_brk_join_enz"/>
</dbReference>
<organism evidence="4 5">
    <name type="scientific">Alishewanella aestuarii B11</name>
    <dbReference type="NCBI Taxonomy" id="1197174"/>
    <lineage>
        <taxon>Bacteria</taxon>
        <taxon>Pseudomonadati</taxon>
        <taxon>Pseudomonadota</taxon>
        <taxon>Gammaproteobacteria</taxon>
        <taxon>Alteromonadales</taxon>
        <taxon>Alteromonadaceae</taxon>
        <taxon>Alishewanella</taxon>
    </lineage>
</organism>
<name>J1Q729_9ALTE</name>
<dbReference type="Pfam" id="PF12834">
    <property type="entry name" value="Phage_int_SAM_2"/>
    <property type="match status" value="1"/>
</dbReference>
<dbReference type="SUPFAM" id="SSF56349">
    <property type="entry name" value="DNA breaking-rejoining enzymes"/>
    <property type="match status" value="1"/>
</dbReference>
<feature type="domain" description="Putative integrase N-terminal" evidence="2">
    <location>
        <begin position="1"/>
        <end position="92"/>
    </location>
</feature>
<dbReference type="GO" id="GO:0003677">
    <property type="term" value="F:DNA binding"/>
    <property type="evidence" value="ECO:0007669"/>
    <property type="project" value="InterPro"/>
</dbReference>
<keyword evidence="1" id="KW-0233">DNA recombination</keyword>
<dbReference type="AlphaFoldDB" id="J1Q729"/>
<evidence type="ECO:0000259" key="3">
    <source>
        <dbReference type="Pfam" id="PF12835"/>
    </source>
</evidence>
<accession>J1Q729</accession>
<reference evidence="4 5" key="1">
    <citation type="journal article" date="2012" name="J. Bacteriol.">
        <title>Genome Sequence of Pectin-Degrading Alishewanella aestuarii Strain B11T, Isolated from Tidal Flat Sediment.</title>
        <authorList>
            <person name="Jung J."/>
            <person name="Choi S."/>
            <person name="Chun J."/>
            <person name="Park W."/>
        </authorList>
    </citation>
    <scope>NUCLEOTIDE SEQUENCE [LARGE SCALE GENOMIC DNA]</scope>
    <source>
        <strain evidence="4 5">B11</strain>
    </source>
</reference>
<dbReference type="InterPro" id="IPR024456">
    <property type="entry name" value="Integrase_catalytic_putative"/>
</dbReference>
<dbReference type="GO" id="GO:0015074">
    <property type="term" value="P:DNA integration"/>
    <property type="evidence" value="ECO:0007669"/>
    <property type="project" value="InterPro"/>
</dbReference>
<dbReference type="InterPro" id="IPR024457">
    <property type="entry name" value="Putative_integrase_N"/>
</dbReference>
<evidence type="ECO:0000256" key="1">
    <source>
        <dbReference type="ARBA" id="ARBA00023172"/>
    </source>
</evidence>
<protein>
    <submittedName>
        <fullName evidence="4">Putative integrase</fullName>
    </submittedName>
</protein>
<dbReference type="EMBL" id="ALAB01000001">
    <property type="protein sequence ID" value="EJI87003.1"/>
    <property type="molecule type" value="Genomic_DNA"/>
</dbReference>
<dbReference type="Gene3D" id="1.10.443.10">
    <property type="entry name" value="Intergrase catalytic core"/>
    <property type="match status" value="1"/>
</dbReference>
<dbReference type="GO" id="GO:0006310">
    <property type="term" value="P:DNA recombination"/>
    <property type="evidence" value="ECO:0007669"/>
    <property type="project" value="UniProtKB-KW"/>
</dbReference>
<proteinExistence type="predicted"/>
<evidence type="ECO:0000313" key="5">
    <source>
        <dbReference type="Proteomes" id="UP000012043"/>
    </source>
</evidence>
<dbReference type="InterPro" id="IPR013762">
    <property type="entry name" value="Integrase-like_cat_sf"/>
</dbReference>
<gene>
    <name evidence="4" type="ORF">AEST_00440</name>
</gene>
<keyword evidence="5" id="KW-1185">Reference proteome</keyword>
<feature type="domain" description="Integrase catalytic" evidence="3">
    <location>
        <begin position="129"/>
        <end position="232"/>
    </location>
</feature>